<evidence type="ECO:0000256" key="7">
    <source>
        <dbReference type="ARBA" id="ARBA00022884"/>
    </source>
</evidence>
<keyword evidence="6 8" id="KW-0810">Translation regulation</keyword>
<dbReference type="PANTHER" id="PTHR12887">
    <property type="entry name" value="NANOS PROTEIN"/>
    <property type="match status" value="1"/>
</dbReference>
<proteinExistence type="inferred from homology"/>
<evidence type="ECO:0000259" key="9">
    <source>
        <dbReference type="PROSITE" id="PS51522"/>
    </source>
</evidence>
<dbReference type="GO" id="GO:0008270">
    <property type="term" value="F:zinc ion binding"/>
    <property type="evidence" value="ECO:0007669"/>
    <property type="project" value="UniProtKB-KW"/>
</dbReference>
<evidence type="ECO:0000256" key="1">
    <source>
        <dbReference type="ARBA" id="ARBA00004496"/>
    </source>
</evidence>
<dbReference type="AlphaFoldDB" id="A0A3M7QPY2"/>
<evidence type="ECO:0000256" key="6">
    <source>
        <dbReference type="ARBA" id="ARBA00022845"/>
    </source>
</evidence>
<dbReference type="PROSITE" id="PS51522">
    <property type="entry name" value="ZF_NANOS"/>
    <property type="match status" value="1"/>
</dbReference>
<evidence type="ECO:0000313" key="11">
    <source>
        <dbReference type="Proteomes" id="UP000276133"/>
    </source>
</evidence>
<organism evidence="10 11">
    <name type="scientific">Brachionus plicatilis</name>
    <name type="common">Marine rotifer</name>
    <name type="synonym">Brachionus muelleri</name>
    <dbReference type="NCBI Taxonomy" id="10195"/>
    <lineage>
        <taxon>Eukaryota</taxon>
        <taxon>Metazoa</taxon>
        <taxon>Spiralia</taxon>
        <taxon>Gnathifera</taxon>
        <taxon>Rotifera</taxon>
        <taxon>Eurotatoria</taxon>
        <taxon>Monogononta</taxon>
        <taxon>Pseudotrocha</taxon>
        <taxon>Ploima</taxon>
        <taxon>Brachionidae</taxon>
        <taxon>Brachionus</taxon>
    </lineage>
</organism>
<dbReference type="Proteomes" id="UP000276133">
    <property type="component" value="Unassembled WGS sequence"/>
</dbReference>
<feature type="domain" description="Nanos-type" evidence="9">
    <location>
        <begin position="109"/>
        <end position="163"/>
    </location>
</feature>
<evidence type="ECO:0000313" key="10">
    <source>
        <dbReference type="EMBL" id="RNA13392.1"/>
    </source>
</evidence>
<dbReference type="Gene3D" id="4.10.60.30">
    <property type="entry name" value="Nanos, RNA-binding domain"/>
    <property type="match status" value="1"/>
</dbReference>
<comment type="caution">
    <text evidence="10">The sequence shown here is derived from an EMBL/GenBank/DDBJ whole genome shotgun (WGS) entry which is preliminary data.</text>
</comment>
<dbReference type="Pfam" id="PF05741">
    <property type="entry name" value="zf-nanos"/>
    <property type="match status" value="1"/>
</dbReference>
<dbReference type="GO" id="GO:0005737">
    <property type="term" value="C:cytoplasm"/>
    <property type="evidence" value="ECO:0007669"/>
    <property type="project" value="UniProtKB-SubCell"/>
</dbReference>
<keyword evidence="11" id="KW-1185">Reference proteome</keyword>
<keyword evidence="7 8" id="KW-0694">RNA-binding</keyword>
<evidence type="ECO:0000256" key="2">
    <source>
        <dbReference type="ARBA" id="ARBA00022490"/>
    </source>
</evidence>
<gene>
    <name evidence="10" type="ORF">BpHYR1_046138</name>
</gene>
<accession>A0A3M7QPY2</accession>
<keyword evidence="4 8" id="KW-0863">Zinc-finger</keyword>
<sequence>MEFINKSNNSSISLVLGLQQFVDSIVTSEHLFNSSQIRKANNSCSVSPNSSVDSSLSSSTVSNCFSSQENFITNNQCKMRPSELIKFDLAKYATKSARILQKNPSKQIICTFCKTNGEPEHIYKSHSIKNIQGRVTCPLLKEYICPACGQSGENAHTITYCKQFKTQRRNRIMTEFQI</sequence>
<keyword evidence="3" id="KW-0479">Metal-binding</keyword>
<dbReference type="InterPro" id="IPR038129">
    <property type="entry name" value="Nanos_sf"/>
</dbReference>
<evidence type="ECO:0000256" key="8">
    <source>
        <dbReference type="PROSITE-ProRule" id="PRU00855"/>
    </source>
</evidence>
<dbReference type="EMBL" id="REGN01005431">
    <property type="protein sequence ID" value="RNA13392.1"/>
    <property type="molecule type" value="Genomic_DNA"/>
</dbReference>
<evidence type="ECO:0000256" key="5">
    <source>
        <dbReference type="ARBA" id="ARBA00022833"/>
    </source>
</evidence>
<dbReference type="InterPro" id="IPR008705">
    <property type="entry name" value="Nanos/Xcar2"/>
</dbReference>
<keyword evidence="5" id="KW-0862">Zinc</keyword>
<dbReference type="GO" id="GO:0003723">
    <property type="term" value="F:RNA binding"/>
    <property type="evidence" value="ECO:0007669"/>
    <property type="project" value="UniProtKB-UniRule"/>
</dbReference>
<name>A0A3M7QPY2_BRAPC</name>
<comment type="subcellular location">
    <subcellularLocation>
        <location evidence="1">Cytoplasm</location>
    </subcellularLocation>
</comment>
<dbReference type="GO" id="GO:0006417">
    <property type="term" value="P:regulation of translation"/>
    <property type="evidence" value="ECO:0007669"/>
    <property type="project" value="UniProtKB-UniRule"/>
</dbReference>
<evidence type="ECO:0000256" key="4">
    <source>
        <dbReference type="ARBA" id="ARBA00022771"/>
    </source>
</evidence>
<protein>
    <submittedName>
        <fullName evidence="10">Nanos-like protein</fullName>
    </submittedName>
</protein>
<evidence type="ECO:0000256" key="3">
    <source>
        <dbReference type="ARBA" id="ARBA00022723"/>
    </source>
</evidence>
<reference evidence="10 11" key="1">
    <citation type="journal article" date="2018" name="Sci. Rep.">
        <title>Genomic signatures of local adaptation to the degree of environmental predictability in rotifers.</title>
        <authorList>
            <person name="Franch-Gras L."/>
            <person name="Hahn C."/>
            <person name="Garcia-Roger E.M."/>
            <person name="Carmona M.J."/>
            <person name="Serra M."/>
            <person name="Gomez A."/>
        </authorList>
    </citation>
    <scope>NUCLEOTIDE SEQUENCE [LARGE SCALE GENOMIC DNA]</scope>
    <source>
        <strain evidence="10">HYR1</strain>
    </source>
</reference>
<dbReference type="STRING" id="10195.A0A3M7QPY2"/>
<comment type="similarity">
    <text evidence="8">Belongs to the nanos family.</text>
</comment>
<dbReference type="InterPro" id="IPR024161">
    <property type="entry name" value="Znf_nanos-typ"/>
</dbReference>
<dbReference type="OrthoDB" id="5864971at2759"/>
<keyword evidence="2" id="KW-0963">Cytoplasm</keyword>